<comment type="similarity">
    <text evidence="1">Belongs to the nitroreductase family.</text>
</comment>
<evidence type="ECO:0000256" key="2">
    <source>
        <dbReference type="ARBA" id="ARBA00023002"/>
    </source>
</evidence>
<gene>
    <name evidence="4" type="ORF">ENW48_00425</name>
</gene>
<reference evidence="4" key="1">
    <citation type="journal article" date="2020" name="mSystems">
        <title>Genome- and Community-Level Interaction Insights into Carbon Utilization and Element Cycling Functions of Hydrothermarchaeota in Hydrothermal Sediment.</title>
        <authorList>
            <person name="Zhou Z."/>
            <person name="Liu Y."/>
            <person name="Xu W."/>
            <person name="Pan J."/>
            <person name="Luo Z.H."/>
            <person name="Li M."/>
        </authorList>
    </citation>
    <scope>NUCLEOTIDE SEQUENCE [LARGE SCALE GENOMIC DNA]</scope>
    <source>
        <strain evidence="4">SpSt-853</strain>
    </source>
</reference>
<dbReference type="GO" id="GO:0016491">
    <property type="term" value="F:oxidoreductase activity"/>
    <property type="evidence" value="ECO:0007669"/>
    <property type="project" value="UniProtKB-KW"/>
</dbReference>
<evidence type="ECO:0000259" key="3">
    <source>
        <dbReference type="Pfam" id="PF00881"/>
    </source>
</evidence>
<dbReference type="Pfam" id="PF00881">
    <property type="entry name" value="Nitroreductase"/>
    <property type="match status" value="2"/>
</dbReference>
<comment type="caution">
    <text evidence="4">The sequence shown here is derived from an EMBL/GenBank/DDBJ whole genome shotgun (WGS) entry which is preliminary data.</text>
</comment>
<dbReference type="EMBL" id="DTKJ01000005">
    <property type="protein sequence ID" value="HGZ10666.1"/>
    <property type="molecule type" value="Genomic_DNA"/>
</dbReference>
<dbReference type="Gene3D" id="3.40.109.10">
    <property type="entry name" value="NADH Oxidase"/>
    <property type="match status" value="1"/>
</dbReference>
<accession>A0A7C5AK31</accession>
<dbReference type="CDD" id="cd02062">
    <property type="entry name" value="Nitro_FMN_reductase"/>
    <property type="match status" value="1"/>
</dbReference>
<evidence type="ECO:0000256" key="1">
    <source>
        <dbReference type="ARBA" id="ARBA00007118"/>
    </source>
</evidence>
<dbReference type="InterPro" id="IPR000415">
    <property type="entry name" value="Nitroreductase-like"/>
</dbReference>
<dbReference type="InterPro" id="IPR023312">
    <property type="entry name" value="Put_nitroreductase_C_bac"/>
</dbReference>
<dbReference type="PANTHER" id="PTHR43673">
    <property type="entry name" value="NAD(P)H NITROREDUCTASE YDGI-RELATED"/>
    <property type="match status" value="1"/>
</dbReference>
<keyword evidence="2" id="KW-0560">Oxidoreductase</keyword>
<dbReference type="PANTHER" id="PTHR43673:SF10">
    <property type="entry name" value="NADH DEHYDROGENASE_NAD(P)H NITROREDUCTASE XCC3605-RELATED"/>
    <property type="match status" value="1"/>
</dbReference>
<dbReference type="InterPro" id="IPR029479">
    <property type="entry name" value="Nitroreductase"/>
</dbReference>
<organism evidence="4">
    <name type="scientific">Desulfobacca acetoxidans</name>
    <dbReference type="NCBI Taxonomy" id="60893"/>
    <lineage>
        <taxon>Bacteria</taxon>
        <taxon>Pseudomonadati</taxon>
        <taxon>Thermodesulfobacteriota</taxon>
        <taxon>Desulfobaccia</taxon>
        <taxon>Desulfobaccales</taxon>
        <taxon>Desulfobaccaceae</taxon>
        <taxon>Desulfobacca</taxon>
    </lineage>
</organism>
<feature type="domain" description="Nitroreductase" evidence="3">
    <location>
        <begin position="99"/>
        <end position="149"/>
    </location>
</feature>
<dbReference type="Gene3D" id="2.20.180.10">
    <property type="entry name" value="putative fmn-dependent nitroreductase like domains"/>
    <property type="match status" value="1"/>
</dbReference>
<dbReference type="SUPFAM" id="SSF55469">
    <property type="entry name" value="FMN-dependent nitroreductase-like"/>
    <property type="match status" value="1"/>
</dbReference>
<name>A0A7C5AK31_9BACT</name>
<feature type="domain" description="Nitroreductase" evidence="3">
    <location>
        <begin position="6"/>
        <end position="55"/>
    </location>
</feature>
<proteinExistence type="inferred from homology"/>
<evidence type="ECO:0000313" key="4">
    <source>
        <dbReference type="EMBL" id="HGZ10666.1"/>
    </source>
</evidence>
<sequence>MLKELVRQTRSIRRFHQDQEVSRETLLELVDVARLTASAANLQPLKYVLSHDPERNAAIFSCLAWAGYLRDWPGPAEGERPAAYLVILGDRQITTNFGCDHGIAAQTILLAARELGLGGCMLGSIQRERLRQLLALPDRYEILLVIALGVPKEEVVLEEVGPEGDIRYWRDSQGVHHVPKRRLADLVVDLPV</sequence>
<protein>
    <submittedName>
        <fullName evidence="4">Nitroreductase family protein</fullName>
    </submittedName>
</protein>
<dbReference type="AlphaFoldDB" id="A0A7C5AK31"/>